<organism evidence="7 8">
    <name type="scientific">Soonwooa buanensis</name>
    <dbReference type="NCBI Taxonomy" id="619805"/>
    <lineage>
        <taxon>Bacteria</taxon>
        <taxon>Pseudomonadati</taxon>
        <taxon>Bacteroidota</taxon>
        <taxon>Flavobacteriia</taxon>
        <taxon>Flavobacteriales</taxon>
        <taxon>Weeksellaceae</taxon>
        <taxon>Chryseobacterium group</taxon>
        <taxon>Soonwooa</taxon>
    </lineage>
</organism>
<dbReference type="InterPro" id="IPR030192">
    <property type="entry name" value="YbdG"/>
</dbReference>
<gene>
    <name evidence="7" type="ORF">SAMN05660477_02884</name>
</gene>
<evidence type="ECO:0000256" key="4">
    <source>
        <dbReference type="ARBA" id="ARBA00023136"/>
    </source>
</evidence>
<keyword evidence="8" id="KW-1185">Reference proteome</keyword>
<evidence type="ECO:0000256" key="2">
    <source>
        <dbReference type="ARBA" id="ARBA00022692"/>
    </source>
</evidence>
<dbReference type="PANTHER" id="PTHR30414:SF0">
    <property type="entry name" value="MINICONDUCTANCE MECHANOSENSITIVE CHANNEL YBDG"/>
    <property type="match status" value="1"/>
</dbReference>
<comment type="subcellular location">
    <subcellularLocation>
        <location evidence="1">Membrane</location>
    </subcellularLocation>
</comment>
<dbReference type="InterPro" id="IPR023408">
    <property type="entry name" value="MscS_beta-dom_sf"/>
</dbReference>
<dbReference type="GO" id="GO:0071470">
    <property type="term" value="P:cellular response to osmotic stress"/>
    <property type="evidence" value="ECO:0007669"/>
    <property type="project" value="InterPro"/>
</dbReference>
<feature type="transmembrane region" description="Helical" evidence="5">
    <location>
        <begin position="83"/>
        <end position="107"/>
    </location>
</feature>
<dbReference type="AlphaFoldDB" id="A0A1T5GIR5"/>
<name>A0A1T5GIR5_9FLAO</name>
<dbReference type="Gene3D" id="2.30.30.60">
    <property type="match status" value="1"/>
</dbReference>
<evidence type="ECO:0000256" key="1">
    <source>
        <dbReference type="ARBA" id="ARBA00004370"/>
    </source>
</evidence>
<keyword evidence="2 5" id="KW-0812">Transmembrane</keyword>
<keyword evidence="3 5" id="KW-1133">Transmembrane helix</keyword>
<dbReference type="SUPFAM" id="SSF50182">
    <property type="entry name" value="Sm-like ribonucleoproteins"/>
    <property type="match status" value="1"/>
</dbReference>
<feature type="domain" description="Mechanosensitive ion channel MscS" evidence="6">
    <location>
        <begin position="203"/>
        <end position="271"/>
    </location>
</feature>
<feature type="transmembrane region" description="Helical" evidence="5">
    <location>
        <begin position="181"/>
        <end position="201"/>
    </location>
</feature>
<proteinExistence type="predicted"/>
<protein>
    <submittedName>
        <fullName evidence="7">Miniconductance mechanosensitive channel</fullName>
    </submittedName>
</protein>
<evidence type="ECO:0000256" key="5">
    <source>
        <dbReference type="SAM" id="Phobius"/>
    </source>
</evidence>
<reference evidence="7 8" key="1">
    <citation type="submission" date="2017-02" db="EMBL/GenBank/DDBJ databases">
        <authorList>
            <person name="Peterson S.W."/>
        </authorList>
    </citation>
    <scope>NUCLEOTIDE SEQUENCE [LARGE SCALE GENOMIC DNA]</scope>
    <source>
        <strain evidence="7 8">DSM 22323</strain>
    </source>
</reference>
<accession>A0A1T5GIR5</accession>
<evidence type="ECO:0000256" key="3">
    <source>
        <dbReference type="ARBA" id="ARBA00022989"/>
    </source>
</evidence>
<feature type="transmembrane region" description="Helical" evidence="5">
    <location>
        <begin position="41"/>
        <end position="62"/>
    </location>
</feature>
<dbReference type="RefSeq" id="WP_079668101.1">
    <property type="nucleotide sequence ID" value="NZ_FUYZ01000012.1"/>
</dbReference>
<sequence>MKDELDDTKDFLQNISDQINVFFAQYFRGDAAWIFQVTSKILVLLGFLFLVDFLIKLGFKLVSKYFSNPEKYPFVYSLIKARFFNSIAHIIALGLCTFALDSIFYAGMHKITKGILDKIVDIGQVVVIAGLGLRLYNAIENYYILAKDSYKLIAFRAISQTVKIFGGVILFFVAIKIIFNISAGTILGSLGAITAVMVLVFRDTILGFVTGIHVATSRSLKVGDWIGIPKYNLEGNVMEISLLTTKIMNFDKTISTVPTYDLMTTEIRNYQVMTEGNLRRIKRSMIFNIKSFHFLTEEQLDRFEKVNLISDYIKTKRSEIEKEQSDYHNPENDLNRQQLTNIGVFRKYVETYLKNNPNIEQKEIILVRQLENTTQGLPLEIYCFTIYSNLADYERVQSDIFDHLLVAAQDFELEIMQVNKI</sequence>
<feature type="transmembrane region" description="Helical" evidence="5">
    <location>
        <begin position="157"/>
        <end position="175"/>
    </location>
</feature>
<evidence type="ECO:0000313" key="8">
    <source>
        <dbReference type="Proteomes" id="UP000191112"/>
    </source>
</evidence>
<dbReference type="InterPro" id="IPR006685">
    <property type="entry name" value="MscS_channel_2nd"/>
</dbReference>
<dbReference type="STRING" id="619805.SAMN05660477_02884"/>
<dbReference type="OrthoDB" id="9775207at2"/>
<dbReference type="InterPro" id="IPR010920">
    <property type="entry name" value="LSM_dom_sf"/>
</dbReference>
<dbReference type="PANTHER" id="PTHR30414">
    <property type="entry name" value="MINICONDUCTANCE MECHANOSENSITIVE CHANNEL YBDG"/>
    <property type="match status" value="1"/>
</dbReference>
<dbReference type="GO" id="GO:0008381">
    <property type="term" value="F:mechanosensitive monoatomic ion channel activity"/>
    <property type="evidence" value="ECO:0007669"/>
    <property type="project" value="InterPro"/>
</dbReference>
<dbReference type="EMBL" id="FUYZ01000012">
    <property type="protein sequence ID" value="SKC08227.1"/>
    <property type="molecule type" value="Genomic_DNA"/>
</dbReference>
<dbReference type="Proteomes" id="UP000191112">
    <property type="component" value="Unassembled WGS sequence"/>
</dbReference>
<evidence type="ECO:0000313" key="7">
    <source>
        <dbReference type="EMBL" id="SKC08227.1"/>
    </source>
</evidence>
<evidence type="ECO:0000259" key="6">
    <source>
        <dbReference type="Pfam" id="PF00924"/>
    </source>
</evidence>
<dbReference type="GO" id="GO:0005886">
    <property type="term" value="C:plasma membrane"/>
    <property type="evidence" value="ECO:0007669"/>
    <property type="project" value="TreeGrafter"/>
</dbReference>
<keyword evidence="4 5" id="KW-0472">Membrane</keyword>
<dbReference type="Pfam" id="PF00924">
    <property type="entry name" value="MS_channel_2nd"/>
    <property type="match status" value="1"/>
</dbReference>